<keyword evidence="1" id="KW-0732">Signal</keyword>
<accession>A0ABS1YSE9</accession>
<dbReference type="Proteomes" id="UP000603506">
    <property type="component" value="Unassembled WGS sequence"/>
</dbReference>
<keyword evidence="3" id="KW-1185">Reference proteome</keyword>
<gene>
    <name evidence="2" type="ORF">JNB19_00870</name>
</gene>
<feature type="chain" id="PRO_5046114613" description="WG repeat-containing protein" evidence="1">
    <location>
        <begin position="20"/>
        <end position="449"/>
    </location>
</feature>
<evidence type="ECO:0000313" key="2">
    <source>
        <dbReference type="EMBL" id="MBM0649314.1"/>
    </source>
</evidence>
<evidence type="ECO:0000313" key="3">
    <source>
        <dbReference type="Proteomes" id="UP000603506"/>
    </source>
</evidence>
<proteinExistence type="predicted"/>
<name>A0ABS1YSE9_9FLAO</name>
<reference evidence="2 3" key="1">
    <citation type="submission" date="2021-01" db="EMBL/GenBank/DDBJ databases">
        <title>Evidence that Capnocytophaga endodontalis is a later homotypic synonym for Capnocytophaga genospecies AHN8471, and request for opinion on proposed recognition of strain AHN8471 as type strain of the species.</title>
        <authorList>
            <person name="Nicholson A.C."/>
            <person name="Hopper C.L."/>
            <person name="Gulvik C.A."/>
            <person name="Mcquiston J.R."/>
            <person name="Lau E.F."/>
        </authorList>
    </citation>
    <scope>NUCLEOTIDE SEQUENCE [LARGE SCALE GENOMIC DNA]</scope>
    <source>
        <strain evidence="2 3">AHN9576</strain>
    </source>
</reference>
<dbReference type="RefSeq" id="WP_203093211.1">
    <property type="nucleotide sequence ID" value="NZ_JAESPH010000003.1"/>
</dbReference>
<evidence type="ECO:0008006" key="4">
    <source>
        <dbReference type="Google" id="ProtNLM"/>
    </source>
</evidence>
<evidence type="ECO:0000256" key="1">
    <source>
        <dbReference type="SAM" id="SignalP"/>
    </source>
</evidence>
<sequence length="449" mass="52704">MKHLITILFLFFCSLSVEAQYTLSTPKEIDVIAVDEQVGFTFYHIKEDGDYIAYQLECKEERDLQNNRMYNLSPKEVTTIKKRKIKKELEEKGVFYTKDLRSTTYADFNKKKYSLGGGVILSFVNTSYIVEQYLEAYKSTSLSFVPIVIRLSKDKCIYLLGKGYSWNRIYNALLPFKDRDELVGYNISGELEPIQLDKGYIADAMGHKDLYFKKPKGDKYELVNILGAKVLPDEYDNIYYSKSIFVTENNGKIEVYNLYQDEMDIGDIKAFYLYDMGIEVLKESGAAYYDAYGKKVTELPNLNKGDDCYVITNTQLHIGGLWGEYLTKKRSAVKEIGETITEIHRDKNLHYLRVEKNGYKGLLLCKLTPEEKFIEEELLPIVYDKLYYESNNQFFFEKDNKKGFYPQQKEPSYNEIKKCTFHFYEIEKNGKQGYLDIRTFKEYFFNYKK</sequence>
<feature type="signal peptide" evidence="1">
    <location>
        <begin position="1"/>
        <end position="19"/>
    </location>
</feature>
<dbReference type="EMBL" id="JAEUAH010000001">
    <property type="protein sequence ID" value="MBM0649314.1"/>
    <property type="molecule type" value="Genomic_DNA"/>
</dbReference>
<organism evidence="2 3">
    <name type="scientific">Capnocytophaga genosp. AHN8471</name>
    <dbReference type="NCBI Taxonomy" id="327574"/>
    <lineage>
        <taxon>Bacteria</taxon>
        <taxon>Pseudomonadati</taxon>
        <taxon>Bacteroidota</taxon>
        <taxon>Flavobacteriia</taxon>
        <taxon>Flavobacteriales</taxon>
        <taxon>Flavobacteriaceae</taxon>
        <taxon>Capnocytophaga</taxon>
    </lineage>
</organism>
<protein>
    <recommendedName>
        <fullName evidence="4">WG repeat-containing protein</fullName>
    </recommendedName>
</protein>
<comment type="caution">
    <text evidence="2">The sequence shown here is derived from an EMBL/GenBank/DDBJ whole genome shotgun (WGS) entry which is preliminary data.</text>
</comment>